<dbReference type="Pfam" id="PF00149">
    <property type="entry name" value="Metallophos"/>
    <property type="match status" value="1"/>
</dbReference>
<proteinExistence type="predicted"/>
<organism evidence="2 3">
    <name type="scientific">Pelagibacterium luteolum</name>
    <dbReference type="NCBI Taxonomy" id="440168"/>
    <lineage>
        <taxon>Bacteria</taxon>
        <taxon>Pseudomonadati</taxon>
        <taxon>Pseudomonadota</taxon>
        <taxon>Alphaproteobacteria</taxon>
        <taxon>Hyphomicrobiales</taxon>
        <taxon>Devosiaceae</taxon>
        <taxon>Pelagibacterium</taxon>
    </lineage>
</organism>
<dbReference type="Proteomes" id="UP000199495">
    <property type="component" value="Unassembled WGS sequence"/>
</dbReference>
<dbReference type="SUPFAM" id="SSF56300">
    <property type="entry name" value="Metallo-dependent phosphatases"/>
    <property type="match status" value="1"/>
</dbReference>
<accession>A0A1G7XY94</accession>
<protein>
    <submittedName>
        <fullName evidence="2">Calcineurin-like phosphoesterase</fullName>
    </submittedName>
</protein>
<evidence type="ECO:0000313" key="3">
    <source>
        <dbReference type="Proteomes" id="UP000199495"/>
    </source>
</evidence>
<dbReference type="GO" id="GO:0016787">
    <property type="term" value="F:hydrolase activity"/>
    <property type="evidence" value="ECO:0007669"/>
    <property type="project" value="InterPro"/>
</dbReference>
<evidence type="ECO:0000313" key="2">
    <source>
        <dbReference type="EMBL" id="SDG88690.1"/>
    </source>
</evidence>
<feature type="domain" description="Calcineurin-like phosphoesterase" evidence="1">
    <location>
        <begin position="20"/>
        <end position="94"/>
    </location>
</feature>
<reference evidence="2 3" key="1">
    <citation type="submission" date="2016-10" db="EMBL/GenBank/DDBJ databases">
        <authorList>
            <person name="de Groot N.N."/>
        </authorList>
    </citation>
    <scope>NUCLEOTIDE SEQUENCE [LARGE SCALE GENOMIC DNA]</scope>
    <source>
        <strain evidence="2 3">CGMCC 1.10267</strain>
    </source>
</reference>
<gene>
    <name evidence="2" type="ORF">SAMN04487974_11154</name>
</gene>
<dbReference type="InterPro" id="IPR004843">
    <property type="entry name" value="Calcineurin-like_PHP"/>
</dbReference>
<name>A0A1G7XY94_9HYPH</name>
<evidence type="ECO:0000259" key="1">
    <source>
        <dbReference type="Pfam" id="PF00149"/>
    </source>
</evidence>
<sequence length="512" mass="56776">MAAIRTRTDSAASTRIFNESYFAFPAVLDACVKDGIKTIAIAGDLTDDGQVATMDGALALLQHYSETHGVRFFLTPGNHDVFAMSGRHHTKAFYTKDGGIASVTSNRQLVQGEGAVLEERMFCRSYSDLAPLWAPYGIQRQEKDHYWECPFGVDDAFDKRMFEIASRDGSVIHRQLDLSYLVEPEPGLWLVAVDANVFEPRKGCKDGSHFDAVSDSTDAGWNSLVRLKPFVLDWLANVSARAKIQGKTLVCFSHYPAIDTYDGTVADEDFLFGATQAVRRTPWTMTSNAVARTGIGIHFSGHLHVADTSTIEVDGTRLTNVALPSPVAFPPGFAVVTGDFRGVSADLRRVEFDRFDAFFPFYRNDAKADSSWIEASSYGQFLYGHVAQLVRNRYLPHEWPTDLARVFNQASLEDLFALAKIAEPVAAGDFVSQRVGGLSAIDLVVDWYAVRKGSEFALQFIPSNRLELYFKLIAEYGCRQWADPACLQSQVKLFLDMMARYLGADATAREAV</sequence>
<dbReference type="InterPro" id="IPR029052">
    <property type="entry name" value="Metallo-depent_PP-like"/>
</dbReference>
<dbReference type="STRING" id="440168.SAMN04487974_11154"/>
<dbReference type="EMBL" id="FNCS01000011">
    <property type="protein sequence ID" value="SDG88690.1"/>
    <property type="molecule type" value="Genomic_DNA"/>
</dbReference>
<keyword evidence="3" id="KW-1185">Reference proteome</keyword>
<dbReference type="Gene3D" id="3.60.21.10">
    <property type="match status" value="2"/>
</dbReference>
<dbReference type="AlphaFoldDB" id="A0A1G7XY94"/>